<gene>
    <name evidence="4" type="ORF">SERN_2279</name>
</gene>
<evidence type="ECO:0000313" key="4">
    <source>
        <dbReference type="EMBL" id="TGO04686.1"/>
    </source>
</evidence>
<feature type="domain" description="SsuA/THI5-like" evidence="3">
    <location>
        <begin position="82"/>
        <end position="288"/>
    </location>
</feature>
<dbReference type="PANTHER" id="PTHR31528:SF15">
    <property type="entry name" value="RIBOFLAVIN-BINDING PROTEIN RIBY"/>
    <property type="match status" value="1"/>
</dbReference>
<feature type="compositionally biased region" description="Low complexity" evidence="1">
    <location>
        <begin position="1"/>
        <end position="14"/>
    </location>
</feature>
<dbReference type="Proteomes" id="UP000297318">
    <property type="component" value="Unassembled WGS sequence"/>
</dbReference>
<feature type="chain" id="PRO_5038928363" evidence="2">
    <location>
        <begin position="40"/>
        <end position="358"/>
    </location>
</feature>
<accession>A0A4Z1DYT9</accession>
<keyword evidence="2" id="KW-0732">Signal</keyword>
<dbReference type="InterPro" id="IPR015168">
    <property type="entry name" value="SsuA/THI5"/>
</dbReference>
<evidence type="ECO:0000313" key="5">
    <source>
        <dbReference type="Proteomes" id="UP000297318"/>
    </source>
</evidence>
<dbReference type="EMBL" id="RHPJ01000003">
    <property type="protein sequence ID" value="TGO04686.1"/>
    <property type="molecule type" value="Genomic_DNA"/>
</dbReference>
<comment type="caution">
    <text evidence="4">The sequence shown here is derived from an EMBL/GenBank/DDBJ whole genome shotgun (WGS) entry which is preliminary data.</text>
</comment>
<protein>
    <submittedName>
        <fullName evidence="4">Hydroxymethylpyrimidine ABC transporter, substrate-binding component</fullName>
    </submittedName>
</protein>
<dbReference type="Gene3D" id="3.40.190.10">
    <property type="entry name" value="Periplasmic binding protein-like II"/>
    <property type="match status" value="2"/>
</dbReference>
<keyword evidence="5" id="KW-1185">Reference proteome</keyword>
<dbReference type="RefSeq" id="WP_135850246.1">
    <property type="nucleotide sequence ID" value="NZ_RHPJ01000003.1"/>
</dbReference>
<feature type="region of interest" description="Disordered" evidence="1">
    <location>
        <begin position="1"/>
        <end position="22"/>
    </location>
</feature>
<dbReference type="AlphaFoldDB" id="A0A4Z1DYT9"/>
<dbReference type="Pfam" id="PF09084">
    <property type="entry name" value="NMT1"/>
    <property type="match status" value="1"/>
</dbReference>
<dbReference type="OrthoDB" id="7808807at2"/>
<organism evidence="4 5">
    <name type="scientific">Serinibacter arcticus</name>
    <dbReference type="NCBI Taxonomy" id="1655435"/>
    <lineage>
        <taxon>Bacteria</taxon>
        <taxon>Bacillati</taxon>
        <taxon>Actinomycetota</taxon>
        <taxon>Actinomycetes</taxon>
        <taxon>Micrococcales</taxon>
        <taxon>Beutenbergiaceae</taxon>
        <taxon>Serinibacter</taxon>
    </lineage>
</organism>
<name>A0A4Z1DYT9_9MICO</name>
<dbReference type="SUPFAM" id="SSF53850">
    <property type="entry name" value="Periplasmic binding protein-like II"/>
    <property type="match status" value="1"/>
</dbReference>
<feature type="region of interest" description="Disordered" evidence="1">
    <location>
        <begin position="44"/>
        <end position="67"/>
    </location>
</feature>
<feature type="compositionally biased region" description="Gly residues" evidence="1">
    <location>
        <begin position="49"/>
        <end position="59"/>
    </location>
</feature>
<dbReference type="PANTHER" id="PTHR31528">
    <property type="entry name" value="4-AMINO-5-HYDROXYMETHYL-2-METHYLPYRIMIDINE PHOSPHATE SYNTHASE THI11-RELATED"/>
    <property type="match status" value="1"/>
</dbReference>
<dbReference type="GO" id="GO:0009228">
    <property type="term" value="P:thiamine biosynthetic process"/>
    <property type="evidence" value="ECO:0007669"/>
    <property type="project" value="InterPro"/>
</dbReference>
<reference evidence="4 5" key="1">
    <citation type="submission" date="2018-11" db="EMBL/GenBank/DDBJ databases">
        <title>Complete genome sequencing of the Actinobacteria Serinibacter sp. K3-2.</title>
        <authorList>
            <person name="Rakitin A.L."/>
            <person name="Beletsky A.V."/>
            <person name="Mardanov A.V."/>
            <person name="Ravin N.V."/>
            <person name="Gromova A.S."/>
            <person name="Filippova S.N."/>
            <person name="Gal'Chenko V.F."/>
        </authorList>
    </citation>
    <scope>NUCLEOTIDE SEQUENCE [LARGE SCALE GENOMIC DNA]</scope>
    <source>
        <strain evidence="4 5">K3-2</strain>
    </source>
</reference>
<evidence type="ECO:0000259" key="3">
    <source>
        <dbReference type="Pfam" id="PF09084"/>
    </source>
</evidence>
<evidence type="ECO:0000256" key="2">
    <source>
        <dbReference type="SAM" id="SignalP"/>
    </source>
</evidence>
<sequence>MTRTRTCRDTATTSRRTRRASRTRAVLALTAATALLAVAACTPAQDGTDPGGTSDGGTSDGDSSGAGTTPVTLGLTYVPDIQFAPFYVAEANGYYDEAGFDVELRHHGVNEGLFTAIEQGAEDLVVASGDEVLTERATGGDLAQIATLYQRSPVALLVPEDSAVETPDDLAGLTIGVPGEYGATWLGLLTLLDGAGLSTADVTVQSIGFTQTTALLNGDVDAVMGYVNGDAVRLAAAGMPVRALEPGALVSVGVALPDTSSLTPEQQEAFVTATLRGVEDTIADPEAAVEIAADVIPGMTSAARTDALAVLEATVPLLSSTGTTDPAQWDAMAEAMLAAGMIEAVPDGGYRNAGEGAS</sequence>
<proteinExistence type="predicted"/>
<dbReference type="InterPro" id="IPR027939">
    <property type="entry name" value="NMT1/THI5"/>
</dbReference>
<feature type="signal peptide" evidence="2">
    <location>
        <begin position="1"/>
        <end position="39"/>
    </location>
</feature>
<evidence type="ECO:0000256" key="1">
    <source>
        <dbReference type="SAM" id="MobiDB-lite"/>
    </source>
</evidence>